<dbReference type="RefSeq" id="WP_204840987.1">
    <property type="nucleotide sequence ID" value="NZ_JAFBCL010000001.1"/>
</dbReference>
<organism evidence="3 4">
    <name type="scientific">Saccharothrix algeriensis</name>
    <dbReference type="NCBI Taxonomy" id="173560"/>
    <lineage>
        <taxon>Bacteria</taxon>
        <taxon>Bacillati</taxon>
        <taxon>Actinomycetota</taxon>
        <taxon>Actinomycetes</taxon>
        <taxon>Pseudonocardiales</taxon>
        <taxon>Pseudonocardiaceae</taxon>
        <taxon>Saccharothrix</taxon>
    </lineage>
</organism>
<feature type="transmembrane region" description="Helical" evidence="1">
    <location>
        <begin position="149"/>
        <end position="171"/>
    </location>
</feature>
<dbReference type="EMBL" id="JAFBCL010000001">
    <property type="protein sequence ID" value="MBM7809944.1"/>
    <property type="molecule type" value="Genomic_DNA"/>
</dbReference>
<keyword evidence="1" id="KW-0812">Transmembrane</keyword>
<feature type="transmembrane region" description="Helical" evidence="1">
    <location>
        <begin position="177"/>
        <end position="196"/>
    </location>
</feature>
<keyword evidence="1" id="KW-0472">Membrane</keyword>
<gene>
    <name evidence="3" type="ORF">J7S33_04265</name>
    <name evidence="2" type="ORF">JOE68_000809</name>
</gene>
<feature type="transmembrane region" description="Helical" evidence="1">
    <location>
        <begin position="203"/>
        <end position="220"/>
    </location>
</feature>
<dbReference type="Proteomes" id="UP000671828">
    <property type="component" value="Chromosome"/>
</dbReference>
<feature type="transmembrane region" description="Helical" evidence="1">
    <location>
        <begin position="265"/>
        <end position="285"/>
    </location>
</feature>
<sequence length="462" mass="47584">MLDELVGRIRPLLPEPVDELQVAAVLESQGVTDDAAVERYGTADVFELAQEVHLRLLAEAPDAAAGAAPDGGPDGGEPPRRWWTDVSHGVLYLMPSAAYPAVFAVLGGPGMLRGLIFATTTGWIWGAGTSWVAHRLAGAGAARVAARSMLLLGGVGLALALAGALVLHRWFGGGPALVLFVLAQTGFQIASGILVFHRAEGRLLAAMLPVTAAGLVHLATGYADWPVAPVLVLGGCSVALALGFARRAGLTGPTGDPGQVPPARVLALGALPSTVYAALCAAFLLHADARYVMGPVDLAVGVTPLVIGMGAVEWRVHRLFEQAAALLRSTPSPELFDRAMWRLLLREFATCLLALGAVALALLAALKWAGALTVHGALLIDAHIVLGGAFFLGFVLIRTGGAGWASACLGAVLLLDVVLVAATAGDPGAHLDVPVFAGACAVLSVILLAALRRSVGQVRHYR</sequence>
<dbReference type="Proteomes" id="UP001195724">
    <property type="component" value="Unassembled WGS sequence"/>
</dbReference>
<feature type="transmembrane region" description="Helical" evidence="1">
    <location>
        <begin position="291"/>
        <end position="312"/>
    </location>
</feature>
<keyword evidence="5" id="KW-1185">Reference proteome</keyword>
<evidence type="ECO:0000313" key="3">
    <source>
        <dbReference type="EMBL" id="QTR04185.1"/>
    </source>
</evidence>
<dbReference type="AlphaFoldDB" id="A0A8T8I013"/>
<feature type="transmembrane region" description="Helical" evidence="1">
    <location>
        <begin position="376"/>
        <end position="397"/>
    </location>
</feature>
<accession>A0A8T8I013</accession>
<feature type="transmembrane region" description="Helical" evidence="1">
    <location>
        <begin position="431"/>
        <end position="451"/>
    </location>
</feature>
<feature type="transmembrane region" description="Helical" evidence="1">
    <location>
        <begin position="115"/>
        <end position="137"/>
    </location>
</feature>
<reference evidence="2 5" key="1">
    <citation type="submission" date="2021-01" db="EMBL/GenBank/DDBJ databases">
        <title>Sequencing the genomes of 1000 actinobacteria strains.</title>
        <authorList>
            <person name="Klenk H.-P."/>
        </authorList>
    </citation>
    <scope>NUCLEOTIDE SEQUENCE [LARGE SCALE GENOMIC DNA]</scope>
    <source>
        <strain evidence="2 5">DSM 44581</strain>
    </source>
</reference>
<feature type="transmembrane region" description="Helical" evidence="1">
    <location>
        <begin position="226"/>
        <end position="245"/>
    </location>
</feature>
<feature type="transmembrane region" description="Helical" evidence="1">
    <location>
        <begin position="90"/>
        <end position="109"/>
    </location>
</feature>
<evidence type="ECO:0000313" key="2">
    <source>
        <dbReference type="EMBL" id="MBM7809944.1"/>
    </source>
</evidence>
<feature type="transmembrane region" description="Helical" evidence="1">
    <location>
        <begin position="348"/>
        <end position="370"/>
    </location>
</feature>
<keyword evidence="1" id="KW-1133">Transmembrane helix</keyword>
<evidence type="ECO:0000313" key="5">
    <source>
        <dbReference type="Proteomes" id="UP001195724"/>
    </source>
</evidence>
<evidence type="ECO:0000313" key="4">
    <source>
        <dbReference type="Proteomes" id="UP000671828"/>
    </source>
</evidence>
<reference evidence="3" key="2">
    <citation type="submission" date="2021-04" db="EMBL/GenBank/DDBJ databases">
        <title>Saccharothrix algeriensis WGS.</title>
        <authorList>
            <person name="Stuskova K."/>
            <person name="Hakalova E."/>
            <person name="Tebbal A.B."/>
            <person name="Eichmeier A."/>
        </authorList>
    </citation>
    <scope>NUCLEOTIDE SEQUENCE</scope>
    <source>
        <strain evidence="3">NRRL B-24137</strain>
    </source>
</reference>
<dbReference type="EMBL" id="CP072788">
    <property type="protein sequence ID" value="QTR04185.1"/>
    <property type="molecule type" value="Genomic_DNA"/>
</dbReference>
<protein>
    <recommendedName>
        <fullName evidence="6">Transmembrane protein</fullName>
    </recommendedName>
</protein>
<evidence type="ECO:0000256" key="1">
    <source>
        <dbReference type="SAM" id="Phobius"/>
    </source>
</evidence>
<proteinExistence type="predicted"/>
<feature type="transmembrane region" description="Helical" evidence="1">
    <location>
        <begin position="404"/>
        <end position="425"/>
    </location>
</feature>
<evidence type="ECO:0008006" key="6">
    <source>
        <dbReference type="Google" id="ProtNLM"/>
    </source>
</evidence>
<name>A0A8T8I013_9PSEU</name>